<keyword evidence="2" id="KW-1185">Reference proteome</keyword>
<proteinExistence type="predicted"/>
<sequence>MDSRANLLNVAIQKLMNDIRQMKKSYLTLSGSISKKNYQDDISTLNTKIGEIASLQLSPEEKFRQMIQLLANLFTAQEAIYKIKKQKDNASSSFTNLLRTSNSSNTQIIPFYEELNTKLKKHHYTRMLGLILRENYQHKALVQYFPVSEALYETLCQLNVPKRPGYDEFNFTETKKPDIKSGPTR</sequence>
<accession>A0A370GYK5</accession>
<name>A0A370GYK5_9COXI</name>
<dbReference type="AlphaFoldDB" id="A0A370GYK5"/>
<dbReference type="RefSeq" id="WP_114833263.1">
    <property type="nucleotide sequence ID" value="NZ_LR699114.1"/>
</dbReference>
<gene>
    <name evidence="1" type="ORF">C8D86_10125</name>
</gene>
<dbReference type="Proteomes" id="UP000254720">
    <property type="component" value="Unassembled WGS sequence"/>
</dbReference>
<dbReference type="EMBL" id="QQAX01000001">
    <property type="protein sequence ID" value="RDI48746.1"/>
    <property type="molecule type" value="Genomic_DNA"/>
</dbReference>
<comment type="caution">
    <text evidence="1">The sequence shown here is derived from an EMBL/GenBank/DDBJ whole genome shotgun (WGS) entry which is preliminary data.</text>
</comment>
<protein>
    <submittedName>
        <fullName evidence="1">Uncharacterized protein</fullName>
    </submittedName>
</protein>
<evidence type="ECO:0000313" key="1">
    <source>
        <dbReference type="EMBL" id="RDI48746.1"/>
    </source>
</evidence>
<dbReference type="OrthoDB" id="10018160at2"/>
<reference evidence="1 2" key="1">
    <citation type="submission" date="2018-07" db="EMBL/GenBank/DDBJ databases">
        <title>Genomic Encyclopedia of Type Strains, Phase IV (KMG-IV): sequencing the most valuable type-strain genomes for metagenomic binning, comparative biology and taxonomic classification.</title>
        <authorList>
            <person name="Goeker M."/>
        </authorList>
    </citation>
    <scope>NUCLEOTIDE SEQUENCE [LARGE SCALE GENOMIC DNA]</scope>
    <source>
        <strain evidence="1 2">DSM 16500</strain>
    </source>
</reference>
<organism evidence="1 2">
    <name type="scientific">Aquicella lusitana</name>
    <dbReference type="NCBI Taxonomy" id="254246"/>
    <lineage>
        <taxon>Bacteria</taxon>
        <taxon>Pseudomonadati</taxon>
        <taxon>Pseudomonadota</taxon>
        <taxon>Gammaproteobacteria</taxon>
        <taxon>Legionellales</taxon>
        <taxon>Coxiellaceae</taxon>
        <taxon>Aquicella</taxon>
    </lineage>
</organism>
<evidence type="ECO:0000313" key="2">
    <source>
        <dbReference type="Proteomes" id="UP000254720"/>
    </source>
</evidence>